<keyword evidence="1" id="KW-1133">Transmembrane helix</keyword>
<feature type="transmembrane region" description="Helical" evidence="1">
    <location>
        <begin position="947"/>
        <end position="968"/>
    </location>
</feature>
<feature type="transmembrane region" description="Helical" evidence="1">
    <location>
        <begin position="358"/>
        <end position="377"/>
    </location>
</feature>
<evidence type="ECO:0000313" key="3">
    <source>
        <dbReference type="Proteomes" id="UP000291485"/>
    </source>
</evidence>
<dbReference type="Gene3D" id="1.20.1640.10">
    <property type="entry name" value="Multidrug efflux transporter AcrB transmembrane domain"/>
    <property type="match status" value="2"/>
</dbReference>
<dbReference type="Gene3D" id="3.30.2090.10">
    <property type="entry name" value="Multidrug efflux transporter AcrB TolC docking domain, DN and DC subdomains"/>
    <property type="match status" value="2"/>
</dbReference>
<reference evidence="2 3" key="1">
    <citation type="submission" date="2019-02" db="EMBL/GenBank/DDBJ databases">
        <title>Pedobacter sp. RP-3-11 sp. nov., isolated from Arctic soil.</title>
        <authorList>
            <person name="Dahal R.H."/>
        </authorList>
    </citation>
    <scope>NUCLEOTIDE SEQUENCE [LARGE SCALE GENOMIC DNA]</scope>
    <source>
        <strain evidence="2 3">RP-3-11</strain>
    </source>
</reference>
<dbReference type="OrthoDB" id="9798415at2"/>
<feature type="transmembrane region" description="Helical" evidence="1">
    <location>
        <begin position="383"/>
        <end position="407"/>
    </location>
</feature>
<keyword evidence="3" id="KW-1185">Reference proteome</keyword>
<feature type="transmembrane region" description="Helical" evidence="1">
    <location>
        <begin position="521"/>
        <end position="540"/>
    </location>
</feature>
<evidence type="ECO:0000256" key="1">
    <source>
        <dbReference type="SAM" id="Phobius"/>
    </source>
</evidence>
<dbReference type="SUPFAM" id="SSF82693">
    <property type="entry name" value="Multidrug efflux transporter AcrB pore domain, PN1, PN2, PC1 and PC2 subdomains"/>
    <property type="match status" value="2"/>
</dbReference>
<feature type="transmembrane region" description="Helical" evidence="1">
    <location>
        <begin position="428"/>
        <end position="449"/>
    </location>
</feature>
<dbReference type="PRINTS" id="PR00702">
    <property type="entry name" value="ACRIFLAVINRP"/>
</dbReference>
<dbReference type="GO" id="GO:0042910">
    <property type="term" value="F:xenobiotic transmembrane transporter activity"/>
    <property type="evidence" value="ECO:0007669"/>
    <property type="project" value="TreeGrafter"/>
</dbReference>
<dbReference type="SUPFAM" id="SSF82714">
    <property type="entry name" value="Multidrug efflux transporter AcrB TolC docking domain, DN and DC subdomains"/>
    <property type="match status" value="1"/>
</dbReference>
<dbReference type="PANTHER" id="PTHR32063">
    <property type="match status" value="1"/>
</dbReference>
<dbReference type="Pfam" id="PF00873">
    <property type="entry name" value="ACR_tran"/>
    <property type="match status" value="1"/>
</dbReference>
<keyword evidence="1" id="KW-0812">Transmembrane</keyword>
<feature type="transmembrane region" description="Helical" evidence="1">
    <location>
        <begin position="9"/>
        <end position="27"/>
    </location>
</feature>
<feature type="transmembrane region" description="Helical" evidence="1">
    <location>
        <begin position="868"/>
        <end position="888"/>
    </location>
</feature>
<feature type="transmembrane region" description="Helical" evidence="1">
    <location>
        <begin position="461"/>
        <end position="481"/>
    </location>
</feature>
<dbReference type="AlphaFoldDB" id="A0A4R0PCV7"/>
<dbReference type="Proteomes" id="UP000291485">
    <property type="component" value="Unassembled WGS sequence"/>
</dbReference>
<evidence type="ECO:0000313" key="2">
    <source>
        <dbReference type="EMBL" id="TCD12993.1"/>
    </source>
</evidence>
<protein>
    <submittedName>
        <fullName evidence="2">Efflux RND transporter permease subunit</fullName>
    </submittedName>
</protein>
<dbReference type="Gene3D" id="3.30.70.1320">
    <property type="entry name" value="Multidrug efflux transporter AcrB pore domain like"/>
    <property type="match status" value="1"/>
</dbReference>
<keyword evidence="1" id="KW-0472">Membrane</keyword>
<name>A0A4R0PCV7_9SPHI</name>
<dbReference type="InterPro" id="IPR027463">
    <property type="entry name" value="AcrB_DN_DC_subdom"/>
</dbReference>
<gene>
    <name evidence="2" type="ORF">EZ449_02800</name>
</gene>
<dbReference type="EMBL" id="SJSN01000001">
    <property type="protein sequence ID" value="TCD12993.1"/>
    <property type="molecule type" value="Genomic_DNA"/>
</dbReference>
<organism evidence="2 3">
    <name type="scientific">Pedobacter frigidisoli</name>
    <dbReference type="NCBI Taxonomy" id="2530455"/>
    <lineage>
        <taxon>Bacteria</taxon>
        <taxon>Pseudomonadati</taxon>
        <taxon>Bacteroidota</taxon>
        <taxon>Sphingobacteriia</taxon>
        <taxon>Sphingobacteriales</taxon>
        <taxon>Sphingobacteriaceae</taxon>
        <taxon>Pedobacter</taxon>
    </lineage>
</organism>
<proteinExistence type="predicted"/>
<feature type="transmembrane region" description="Helical" evidence="1">
    <location>
        <begin position="335"/>
        <end position="351"/>
    </location>
</feature>
<dbReference type="RefSeq" id="WP_131556426.1">
    <property type="nucleotide sequence ID" value="NZ_SJSN01000001.1"/>
</dbReference>
<dbReference type="GO" id="GO:0005886">
    <property type="term" value="C:plasma membrane"/>
    <property type="evidence" value="ECO:0007669"/>
    <property type="project" value="TreeGrafter"/>
</dbReference>
<dbReference type="Gene3D" id="3.30.70.1440">
    <property type="entry name" value="Multidrug efflux transporter AcrB pore domain"/>
    <property type="match status" value="1"/>
</dbReference>
<comment type="caution">
    <text evidence="2">The sequence shown here is derived from an EMBL/GenBank/DDBJ whole genome shotgun (WGS) entry which is preliminary data.</text>
</comment>
<sequence length="1011" mass="112502">MVKFLLHRPIAVFLSFIVSVGFGLFFFTKIPTSLLPAIDVPEIIVKINYPNTSAKVIEQNITSKMRDYLVTLEHLEDIESQSANHNALIKLTFNYGTKMDLSFIEVNEKLDRILNELPKDLPRPVVTRVNTADIPIVRIQVIPKSPADYLQISALVQKIIKKRIERIQGVSVVDINGAQTGMIAVEPDRLALNAAGLTEESIASAIRGANVGTGAMSVKDGQYRYFLKLKNSLDDVEEISSIPLMLSDSSTTTLGKFVRIGIQAQVPQGYHLYKGKQGLVMTVQKQVNARMGSVLKEIENELQSFKKDYPKADFYTTQDQTFLLDQGIQNLTQDLWFGGILCVVLLFLFLGNFASPILMSISIPVSLCLTFVFFYFLDISFNIISLSGLALGIGMLIDNSIVVLDSITRRRKEGFDVDQSCIIGVKDVVSPVISNVLTTVAIYGPLIYLSGLAGALVYDQAVALTISLAVSLLVAFVLNPVMYRYFLRGKSAALREDTKLYLRILNGYHSMITHIFSYKKTYFWITIAVMPLGFFLFKMVPVETLPRITETETQVKIDWNQSLDADGNLNRMLNITSKLENKTIAWEADLGLRQFMLQHDDNSLQKGEIYYKCSSQTAKNDLDSIISKTIRKDYPDARFSVESAPNAFTQLFKNDEPYLEAKFKAYSSLENDSSESKIQLVMMQVGRGYHPGISSSSEASISLKLDTYKMSMYGISQEQLQKTLSRIFGVGNITELKRFAESTQINFSAGEGNLQQKLEEPVFSASGAGYPIKTFVSYLAQSDKKYIVADKSGIHNSVYFSKGKDESIPLLMERISKSAAKQGLSVSYAGKYFSDSILAGDMLIIFFISLVLLYLILAIQFENLVHPFLVMFTIPLGIGGAMLLLWLAGGTLNVMTAIGFVVVLGIIVDDPSLKVETINRLREEYLADGMKNKREILLKALHNAGEICLKPLLMVSLTTSLALLPVLFTGGIGNDLQKPMVYVIVGGLTLGTFLTLWFIPLAYWFITKKSK</sequence>
<feature type="transmembrane region" description="Helical" evidence="1">
    <location>
        <begin position="837"/>
        <end position="856"/>
    </location>
</feature>
<accession>A0A4R0PCV7</accession>
<feature type="transmembrane region" description="Helical" evidence="1">
    <location>
        <begin position="894"/>
        <end position="913"/>
    </location>
</feature>
<dbReference type="Gene3D" id="3.30.70.1430">
    <property type="entry name" value="Multidrug efflux transporter AcrB pore domain"/>
    <property type="match status" value="2"/>
</dbReference>
<feature type="transmembrane region" description="Helical" evidence="1">
    <location>
        <begin position="980"/>
        <end position="1006"/>
    </location>
</feature>
<dbReference type="SUPFAM" id="SSF82866">
    <property type="entry name" value="Multidrug efflux transporter AcrB transmembrane domain"/>
    <property type="match status" value="2"/>
</dbReference>
<dbReference type="PANTHER" id="PTHR32063:SF0">
    <property type="entry name" value="SWARMING MOTILITY PROTEIN SWRC"/>
    <property type="match status" value="1"/>
</dbReference>
<dbReference type="InterPro" id="IPR001036">
    <property type="entry name" value="Acrflvin-R"/>
</dbReference>